<name>A0A6J7XS19_9CAUD</name>
<evidence type="ECO:0000256" key="9">
    <source>
        <dbReference type="ARBA" id="ARBA00023163"/>
    </source>
</evidence>
<organism evidence="15">
    <name type="scientific">uncultured Caudovirales phage</name>
    <dbReference type="NCBI Taxonomy" id="2100421"/>
    <lineage>
        <taxon>Viruses</taxon>
        <taxon>Duplodnaviria</taxon>
        <taxon>Heunggongvirae</taxon>
        <taxon>Uroviricota</taxon>
        <taxon>Caudoviricetes</taxon>
        <taxon>Peduoviridae</taxon>
        <taxon>Maltschvirus</taxon>
        <taxon>Maltschvirus maltsch</taxon>
    </lineage>
</organism>
<evidence type="ECO:0000256" key="3">
    <source>
        <dbReference type="ARBA" id="ARBA00022679"/>
    </source>
</evidence>
<reference evidence="15" key="1">
    <citation type="submission" date="2020-05" db="EMBL/GenBank/DDBJ databases">
        <authorList>
            <person name="Chiriac C."/>
            <person name="Salcher M."/>
            <person name="Ghai R."/>
            <person name="Kavagutti S V."/>
        </authorList>
    </citation>
    <scope>NUCLEOTIDE SEQUENCE</scope>
</reference>
<dbReference type="GO" id="GO:0006269">
    <property type="term" value="P:DNA replication, synthesis of primer"/>
    <property type="evidence" value="ECO:0007669"/>
    <property type="project" value="UniProtKB-KW"/>
</dbReference>
<dbReference type="GO" id="GO:0000428">
    <property type="term" value="C:DNA-directed RNA polymerase complex"/>
    <property type="evidence" value="ECO:0007669"/>
    <property type="project" value="UniProtKB-KW"/>
</dbReference>
<dbReference type="EMBL" id="LR797079">
    <property type="protein sequence ID" value="CAB4185614.1"/>
    <property type="molecule type" value="Genomic_DNA"/>
</dbReference>
<evidence type="ECO:0000313" key="13">
    <source>
        <dbReference type="EMBL" id="CAB4193215.1"/>
    </source>
</evidence>
<keyword evidence="8" id="KW-0862">Zinc</keyword>
<dbReference type="SUPFAM" id="SSF56731">
    <property type="entry name" value="DNA primase core"/>
    <property type="match status" value="1"/>
</dbReference>
<evidence type="ECO:0000259" key="10">
    <source>
        <dbReference type="SMART" id="SM00493"/>
    </source>
</evidence>
<keyword evidence="1" id="KW-0240">DNA-directed RNA polymerase</keyword>
<dbReference type="GO" id="GO:0003677">
    <property type="term" value="F:DNA binding"/>
    <property type="evidence" value="ECO:0007669"/>
    <property type="project" value="InterPro"/>
</dbReference>
<evidence type="ECO:0000256" key="5">
    <source>
        <dbReference type="ARBA" id="ARBA00022705"/>
    </source>
</evidence>
<dbReference type="PANTHER" id="PTHR30313:SF2">
    <property type="entry name" value="DNA PRIMASE"/>
    <property type="match status" value="1"/>
</dbReference>
<dbReference type="InterPro" id="IPR034151">
    <property type="entry name" value="TOPRIM_DnaG_bac"/>
</dbReference>
<gene>
    <name evidence="12" type="ORF">UFOVP1123_108</name>
    <name evidence="13" type="ORF">UFOVP1239_42</name>
    <name evidence="14" type="ORF">UFOVP1484_112</name>
    <name evidence="15" type="ORF">UFOVP1577_118</name>
    <name evidence="11" type="ORF">UFOVP961_38</name>
</gene>
<dbReference type="InterPro" id="IPR002694">
    <property type="entry name" value="Znf_CHC2"/>
</dbReference>
<dbReference type="InterPro" id="IPR036977">
    <property type="entry name" value="DNA_primase_Znf_CHC2"/>
</dbReference>
<feature type="domain" description="Toprim" evidence="10">
    <location>
        <begin position="178"/>
        <end position="254"/>
    </location>
</feature>
<dbReference type="EMBL" id="LR797194">
    <property type="protein sequence ID" value="CAB4193215.1"/>
    <property type="molecule type" value="Genomic_DNA"/>
</dbReference>
<dbReference type="SMART" id="SM00493">
    <property type="entry name" value="TOPRIM"/>
    <property type="match status" value="1"/>
</dbReference>
<dbReference type="GO" id="GO:0003899">
    <property type="term" value="F:DNA-directed RNA polymerase activity"/>
    <property type="evidence" value="ECO:0007669"/>
    <property type="project" value="InterPro"/>
</dbReference>
<dbReference type="CDD" id="cd03364">
    <property type="entry name" value="TOPRIM_DnaG_primases"/>
    <property type="match status" value="1"/>
</dbReference>
<keyword evidence="3" id="KW-0808">Transferase</keyword>
<evidence type="ECO:0000256" key="7">
    <source>
        <dbReference type="ARBA" id="ARBA00022771"/>
    </source>
</evidence>
<keyword evidence="9" id="KW-0804">Transcription</keyword>
<dbReference type="EMBL" id="LR797435">
    <property type="protein sequence ID" value="CAB4216182.1"/>
    <property type="molecule type" value="Genomic_DNA"/>
</dbReference>
<proteinExistence type="predicted"/>
<dbReference type="EMBL" id="LR796912">
    <property type="protein sequence ID" value="CAB4174348.1"/>
    <property type="molecule type" value="Genomic_DNA"/>
</dbReference>
<dbReference type="Gene3D" id="3.40.1360.10">
    <property type="match status" value="1"/>
</dbReference>
<keyword evidence="7" id="KW-0863">Zinc-finger</keyword>
<evidence type="ECO:0000256" key="6">
    <source>
        <dbReference type="ARBA" id="ARBA00022723"/>
    </source>
</evidence>
<evidence type="ECO:0000313" key="12">
    <source>
        <dbReference type="EMBL" id="CAB4185614.1"/>
    </source>
</evidence>
<protein>
    <submittedName>
        <fullName evidence="15">Bacterial DnaG primase, TOPRIM domain</fullName>
    </submittedName>
</protein>
<evidence type="ECO:0000313" key="15">
    <source>
        <dbReference type="EMBL" id="CAB5230808.1"/>
    </source>
</evidence>
<dbReference type="EMBL" id="LR798422">
    <property type="protein sequence ID" value="CAB5230808.1"/>
    <property type="molecule type" value="Genomic_DNA"/>
</dbReference>
<dbReference type="PANTHER" id="PTHR30313">
    <property type="entry name" value="DNA PRIMASE"/>
    <property type="match status" value="1"/>
</dbReference>
<evidence type="ECO:0000313" key="14">
    <source>
        <dbReference type="EMBL" id="CAB4216182.1"/>
    </source>
</evidence>
<keyword evidence="6" id="KW-0479">Metal-binding</keyword>
<dbReference type="GO" id="GO:0008270">
    <property type="term" value="F:zinc ion binding"/>
    <property type="evidence" value="ECO:0007669"/>
    <property type="project" value="UniProtKB-KW"/>
</dbReference>
<sequence length="283" mass="31966">MSDPVLELLKSKNIPFIVSGRDYLTKCFNPDHEDKSPSFRIDKLTGVCHCFSCGFKANIFKHFGLLTNNVSVKIVKLKEKLRLLQESTNGLEPLEGSKPINEIFRGISVKTLKEFGAFKTDKVSELEDRIIFPIVDVRNKTVAYIGRHSLSNGNPRYIIQPAGANIPMFPANFKERYSSIILVEGIFDMLNLYDKGLHNVVCTFGTSRLFNDTADKLLSYKVLGIEKVFILYDGDEPGKQAAIKIKPLIEEAGFIVEIIHLEDDTDPGDLDQEYVDNLIEYIK</sequence>
<dbReference type="Gene3D" id="3.90.580.10">
    <property type="entry name" value="Zinc finger, CHC2-type domain"/>
    <property type="match status" value="1"/>
</dbReference>
<evidence type="ECO:0000313" key="11">
    <source>
        <dbReference type="EMBL" id="CAB4174348.1"/>
    </source>
</evidence>
<evidence type="ECO:0000256" key="8">
    <source>
        <dbReference type="ARBA" id="ARBA00022833"/>
    </source>
</evidence>
<dbReference type="InterPro" id="IPR006171">
    <property type="entry name" value="TOPRIM_dom"/>
</dbReference>
<keyword evidence="5" id="KW-0235">DNA replication</keyword>
<dbReference type="Pfam" id="PF13155">
    <property type="entry name" value="Toprim_2"/>
    <property type="match status" value="1"/>
</dbReference>
<accession>A0A6J7XS19</accession>
<dbReference type="InterPro" id="IPR050219">
    <property type="entry name" value="DnaG_primase"/>
</dbReference>
<keyword evidence="4" id="KW-0548">Nucleotidyltransferase</keyword>
<evidence type="ECO:0000256" key="4">
    <source>
        <dbReference type="ARBA" id="ARBA00022695"/>
    </source>
</evidence>
<dbReference type="Pfam" id="PF01807">
    <property type="entry name" value="Zn_ribbon_DnaG"/>
    <property type="match status" value="1"/>
</dbReference>
<dbReference type="SUPFAM" id="SSF57783">
    <property type="entry name" value="Zinc beta-ribbon"/>
    <property type="match status" value="1"/>
</dbReference>
<evidence type="ECO:0000256" key="1">
    <source>
        <dbReference type="ARBA" id="ARBA00022478"/>
    </source>
</evidence>
<keyword evidence="2" id="KW-0639">Primosome</keyword>
<evidence type="ECO:0000256" key="2">
    <source>
        <dbReference type="ARBA" id="ARBA00022515"/>
    </source>
</evidence>